<dbReference type="RefSeq" id="WP_147046303.1">
    <property type="nucleotide sequence ID" value="NZ_BJZV01000008.1"/>
</dbReference>
<evidence type="ECO:0000313" key="3">
    <source>
        <dbReference type="Proteomes" id="UP000321750"/>
    </source>
</evidence>
<reference evidence="2 3" key="1">
    <citation type="submission" date="2019-07" db="EMBL/GenBank/DDBJ databases">
        <title>Whole genome shotgun sequence of Methylobacterium gnaphalii NBRC 107716.</title>
        <authorList>
            <person name="Hosoyama A."/>
            <person name="Uohara A."/>
            <person name="Ohji S."/>
            <person name="Ichikawa N."/>
        </authorList>
    </citation>
    <scope>NUCLEOTIDE SEQUENCE [LARGE SCALE GENOMIC DNA]</scope>
    <source>
        <strain evidence="2 3">NBRC 107716</strain>
    </source>
</reference>
<sequence>MPSQPPIPFAEIRARAYELWDRNHRPEGSEITFWLLAERELRAERAAQAAAEPPSTEQDDEPHGTD</sequence>
<evidence type="ECO:0008006" key="4">
    <source>
        <dbReference type="Google" id="ProtNLM"/>
    </source>
</evidence>
<evidence type="ECO:0000256" key="1">
    <source>
        <dbReference type="SAM" id="MobiDB-lite"/>
    </source>
</evidence>
<accession>A0A512JJG5</accession>
<dbReference type="OrthoDB" id="9811127at2"/>
<gene>
    <name evidence="2" type="ORF">MGN01_18570</name>
</gene>
<dbReference type="Proteomes" id="UP000321750">
    <property type="component" value="Unassembled WGS sequence"/>
</dbReference>
<protein>
    <recommendedName>
        <fullName evidence="4">DUF2934 domain-containing protein</fullName>
    </recommendedName>
</protein>
<dbReference type="InterPro" id="IPR021327">
    <property type="entry name" value="DUF2934"/>
</dbReference>
<feature type="region of interest" description="Disordered" evidence="1">
    <location>
        <begin position="44"/>
        <end position="66"/>
    </location>
</feature>
<keyword evidence="3" id="KW-1185">Reference proteome</keyword>
<organism evidence="2 3">
    <name type="scientific">Methylobacterium gnaphalii</name>
    <dbReference type="NCBI Taxonomy" id="1010610"/>
    <lineage>
        <taxon>Bacteria</taxon>
        <taxon>Pseudomonadati</taxon>
        <taxon>Pseudomonadota</taxon>
        <taxon>Alphaproteobacteria</taxon>
        <taxon>Hyphomicrobiales</taxon>
        <taxon>Methylobacteriaceae</taxon>
        <taxon>Methylobacterium</taxon>
    </lineage>
</organism>
<dbReference type="Pfam" id="PF11154">
    <property type="entry name" value="DUF2934"/>
    <property type="match status" value="1"/>
</dbReference>
<dbReference type="AlphaFoldDB" id="A0A512JJG5"/>
<comment type="caution">
    <text evidence="2">The sequence shown here is derived from an EMBL/GenBank/DDBJ whole genome shotgun (WGS) entry which is preliminary data.</text>
</comment>
<evidence type="ECO:0000313" key="2">
    <source>
        <dbReference type="EMBL" id="GEP10012.1"/>
    </source>
</evidence>
<name>A0A512JJG5_9HYPH</name>
<dbReference type="EMBL" id="BJZV01000008">
    <property type="protein sequence ID" value="GEP10012.1"/>
    <property type="molecule type" value="Genomic_DNA"/>
</dbReference>
<proteinExistence type="predicted"/>